<evidence type="ECO:0000256" key="1">
    <source>
        <dbReference type="PROSITE-ProRule" id="PRU00024"/>
    </source>
</evidence>
<dbReference type="GO" id="GO:0008270">
    <property type="term" value="F:zinc ion binding"/>
    <property type="evidence" value="ECO:0007669"/>
    <property type="project" value="UniProtKB-KW"/>
</dbReference>
<dbReference type="OrthoDB" id="153872at2759"/>
<reference evidence="4 5" key="1">
    <citation type="journal article" date="2018" name="Mol. Plant">
        <title>The genome of Artemisia annua provides insight into the evolution of Asteraceae family and artemisinin biosynthesis.</title>
        <authorList>
            <person name="Shen Q."/>
            <person name="Zhang L."/>
            <person name="Liao Z."/>
            <person name="Wang S."/>
            <person name="Yan T."/>
            <person name="Shi P."/>
            <person name="Liu M."/>
            <person name="Fu X."/>
            <person name="Pan Q."/>
            <person name="Wang Y."/>
            <person name="Lv Z."/>
            <person name="Lu X."/>
            <person name="Zhang F."/>
            <person name="Jiang W."/>
            <person name="Ma Y."/>
            <person name="Chen M."/>
            <person name="Hao X."/>
            <person name="Li L."/>
            <person name="Tang Y."/>
            <person name="Lv G."/>
            <person name="Zhou Y."/>
            <person name="Sun X."/>
            <person name="Brodelius P.E."/>
            <person name="Rose J.K.C."/>
            <person name="Tang K."/>
        </authorList>
    </citation>
    <scope>NUCLEOTIDE SEQUENCE [LARGE SCALE GENOMIC DNA]</scope>
    <source>
        <strain evidence="5">cv. Huhao1</strain>
        <tissue evidence="4">Leaf</tissue>
    </source>
</reference>
<dbReference type="PANTHER" id="PTHR31717:SF60">
    <property type="entry name" value="B-BOX TYPE ZINC FINGER FAMILY PROTEIN"/>
    <property type="match status" value="1"/>
</dbReference>
<keyword evidence="1" id="KW-0863">Zinc-finger</keyword>
<proteinExistence type="predicted"/>
<dbReference type="PANTHER" id="PTHR31717">
    <property type="entry name" value="ZINC FINGER PROTEIN CONSTANS-LIKE 10"/>
    <property type="match status" value="1"/>
</dbReference>
<dbReference type="Pfam" id="PF00643">
    <property type="entry name" value="zf-B_box"/>
    <property type="match status" value="1"/>
</dbReference>
<keyword evidence="1" id="KW-0479">Metal-binding</keyword>
<dbReference type="InterPro" id="IPR000315">
    <property type="entry name" value="Znf_B-box"/>
</dbReference>
<comment type="caution">
    <text evidence="4">The sequence shown here is derived from an EMBL/GenBank/DDBJ whole genome shotgun (WGS) entry which is preliminary data.</text>
</comment>
<feature type="compositionally biased region" description="Acidic residues" evidence="2">
    <location>
        <begin position="86"/>
        <end position="107"/>
    </location>
</feature>
<evidence type="ECO:0000256" key="2">
    <source>
        <dbReference type="SAM" id="MobiDB-lite"/>
    </source>
</evidence>
<dbReference type="PROSITE" id="PS50119">
    <property type="entry name" value="ZF_BBOX"/>
    <property type="match status" value="1"/>
</dbReference>
<dbReference type="EMBL" id="PKPP01000733">
    <property type="protein sequence ID" value="PWA89292.1"/>
    <property type="molecule type" value="Genomic_DNA"/>
</dbReference>
<gene>
    <name evidence="4" type="ORF">CTI12_AA034690</name>
</gene>
<keyword evidence="5" id="KW-1185">Reference proteome</keyword>
<accession>A0A2U1PUA9</accession>
<name>A0A2U1PUA9_ARTAN</name>
<evidence type="ECO:0000259" key="3">
    <source>
        <dbReference type="PROSITE" id="PS50119"/>
    </source>
</evidence>
<keyword evidence="1" id="KW-0862">Zinc</keyword>
<evidence type="ECO:0000313" key="5">
    <source>
        <dbReference type="Proteomes" id="UP000245207"/>
    </source>
</evidence>
<dbReference type="SMART" id="SM00336">
    <property type="entry name" value="BBOX"/>
    <property type="match status" value="1"/>
</dbReference>
<feature type="domain" description="B box-type" evidence="3">
    <location>
        <begin position="1"/>
        <end position="46"/>
    </location>
</feature>
<dbReference type="AlphaFoldDB" id="A0A2U1PUA9"/>
<sequence length="145" mass="16570">MTKKCELCNHSAQIYCSSDTASLCYTCDQTVHSANFLVAKHSRTLLCHKCQSQTPWTASGLHLGRTVTVCVNCVGDDVAVSRNDVVDEDADDDDDDDEEEEESDGEEEVRMRMRRWCRGRRMTWRRRVVVVVVRVMTVVRILDLV</sequence>
<evidence type="ECO:0000313" key="4">
    <source>
        <dbReference type="EMBL" id="PWA89292.1"/>
    </source>
</evidence>
<organism evidence="4 5">
    <name type="scientific">Artemisia annua</name>
    <name type="common">Sweet wormwood</name>
    <dbReference type="NCBI Taxonomy" id="35608"/>
    <lineage>
        <taxon>Eukaryota</taxon>
        <taxon>Viridiplantae</taxon>
        <taxon>Streptophyta</taxon>
        <taxon>Embryophyta</taxon>
        <taxon>Tracheophyta</taxon>
        <taxon>Spermatophyta</taxon>
        <taxon>Magnoliopsida</taxon>
        <taxon>eudicotyledons</taxon>
        <taxon>Gunneridae</taxon>
        <taxon>Pentapetalae</taxon>
        <taxon>asterids</taxon>
        <taxon>campanulids</taxon>
        <taxon>Asterales</taxon>
        <taxon>Asteraceae</taxon>
        <taxon>Asteroideae</taxon>
        <taxon>Anthemideae</taxon>
        <taxon>Artemisiinae</taxon>
        <taxon>Artemisia</taxon>
    </lineage>
</organism>
<feature type="region of interest" description="Disordered" evidence="2">
    <location>
        <begin position="82"/>
        <end position="108"/>
    </location>
</feature>
<protein>
    <submittedName>
        <fullName evidence="4">B-box-type zinc finger</fullName>
    </submittedName>
</protein>
<dbReference type="Proteomes" id="UP000245207">
    <property type="component" value="Unassembled WGS sequence"/>
</dbReference>